<accession>A0ABZ1E2T5</accession>
<evidence type="ECO:0000313" key="2">
    <source>
        <dbReference type="Proteomes" id="UP001623290"/>
    </source>
</evidence>
<dbReference type="Proteomes" id="UP001623290">
    <property type="component" value="Plasmid unnamed1"/>
</dbReference>
<sequence length="106" mass="11274">MHLIIHKIRLLAPEQAAAFEAWVLGTDYATCPQLPSVEAFSVQRADAGQGFDYFEVITVTSQAAFEADMASAAFASLVAAFSGMAEVVEELSGAQLGQGYRRAACL</sequence>
<dbReference type="InterPro" id="IPR021667">
    <property type="entry name" value="HapK"/>
</dbReference>
<keyword evidence="1" id="KW-0614">Plasmid</keyword>
<proteinExistence type="predicted"/>
<organism evidence="1 2">
    <name type="scientific">Thioclava litoralis</name>
    <dbReference type="NCBI Taxonomy" id="3076557"/>
    <lineage>
        <taxon>Bacteria</taxon>
        <taxon>Pseudomonadati</taxon>
        <taxon>Pseudomonadota</taxon>
        <taxon>Alphaproteobacteria</taxon>
        <taxon>Rhodobacterales</taxon>
        <taxon>Paracoccaceae</taxon>
        <taxon>Thioclava</taxon>
    </lineage>
</organism>
<keyword evidence="2" id="KW-1185">Reference proteome</keyword>
<geneLocation type="plasmid" evidence="1 2">
    <name>unnamed1</name>
</geneLocation>
<protein>
    <recommendedName>
        <fullName evidence="3">REDY-like protein HapK</fullName>
    </recommendedName>
</protein>
<evidence type="ECO:0008006" key="3">
    <source>
        <dbReference type="Google" id="ProtNLM"/>
    </source>
</evidence>
<dbReference type="Gene3D" id="3.30.70.100">
    <property type="match status" value="1"/>
</dbReference>
<dbReference type="Pfam" id="PF11639">
    <property type="entry name" value="HapK"/>
    <property type="match status" value="1"/>
</dbReference>
<dbReference type="RefSeq" id="WP_330647131.1">
    <property type="nucleotide sequence ID" value="NZ_CP135444.1"/>
</dbReference>
<dbReference type="EMBL" id="CP135444">
    <property type="protein sequence ID" value="WRY35358.1"/>
    <property type="molecule type" value="Genomic_DNA"/>
</dbReference>
<gene>
    <name evidence="1" type="ORF">RPE78_13970</name>
</gene>
<reference evidence="1 2" key="1">
    <citation type="submission" date="2023-09" db="EMBL/GenBank/DDBJ databases">
        <title>Thioclava shenzhenensis sp. nov., a multidrug resistant bacteria-antagonizing species isolated from coastal seawater.</title>
        <authorList>
            <person name="Long M."/>
        </authorList>
    </citation>
    <scope>NUCLEOTIDE SEQUENCE [LARGE SCALE GENOMIC DNA]</scope>
    <source>
        <strain evidence="1 2">FTW29</strain>
        <plasmid evidence="1 2">unnamed1</plasmid>
    </source>
</reference>
<evidence type="ECO:0000313" key="1">
    <source>
        <dbReference type="EMBL" id="WRY35358.1"/>
    </source>
</evidence>
<name>A0ABZ1E2T5_9RHOB</name>